<dbReference type="SUPFAM" id="SSF52833">
    <property type="entry name" value="Thioredoxin-like"/>
    <property type="match status" value="1"/>
</dbReference>
<evidence type="ECO:0000313" key="4">
    <source>
        <dbReference type="EMBL" id="QJT07906.1"/>
    </source>
</evidence>
<reference evidence="4 7" key="2">
    <citation type="submission" date="2019-04" db="EMBL/GenBank/DDBJ databases">
        <title>Isolation and culture of sulfate reducing bacteria from the cold seep of the South China Sea.</title>
        <authorList>
            <person name="Sun C."/>
            <person name="Liu R."/>
        </authorList>
    </citation>
    <scope>NUCLEOTIDE SEQUENCE [LARGE SCALE GENOMIC DNA]</scope>
    <source>
        <strain evidence="4 7">CS1</strain>
    </source>
</reference>
<reference evidence="5 6" key="1">
    <citation type="submission" date="2018-06" db="EMBL/GenBank/DDBJ databases">
        <title>Complete genome of Desulfovibrio marinus P48SEP.</title>
        <authorList>
            <person name="Crispim J.S."/>
            <person name="Vidigal P.M.P."/>
            <person name="Silva L.C.F."/>
            <person name="Araujo L.C."/>
            <person name="Laguardia C.N."/>
            <person name="Dias R.S."/>
            <person name="Sousa M.P."/>
            <person name="Paula S.O."/>
            <person name="Silva C."/>
        </authorList>
    </citation>
    <scope>NUCLEOTIDE SEQUENCE [LARGE SCALE GENOMIC DNA]</scope>
    <source>
        <strain evidence="5 6">P48SEP</strain>
    </source>
</reference>
<gene>
    <name evidence="5" type="ORF">DQK91_12135</name>
    <name evidence="4" type="ORF">E8L03_02730</name>
</gene>
<dbReference type="InterPro" id="IPR005243">
    <property type="entry name" value="THIRX-like_proc"/>
</dbReference>
<accession>A0A6P1ZIC9</accession>
<keyword evidence="7" id="KW-1185">Reference proteome</keyword>
<dbReference type="InterPro" id="IPR012336">
    <property type="entry name" value="Thioredoxin-like_fold"/>
</dbReference>
<sequence length="77" mass="7934">MAKLIQILGPGCPKCAETYDVVTQAAAEAGADVSIEKVTDFKKIASMGVFTTPAVVVDGVVKVAGRAPKKSEVAGWL</sequence>
<evidence type="ECO:0000313" key="7">
    <source>
        <dbReference type="Proteomes" id="UP000503251"/>
    </source>
</evidence>
<keyword evidence="2" id="KW-1015">Disulfide bond</keyword>
<dbReference type="PANTHER" id="PTHR36450">
    <property type="entry name" value="THIOREDOXIN"/>
    <property type="match status" value="1"/>
</dbReference>
<dbReference type="Pfam" id="PF13192">
    <property type="entry name" value="Thioredoxin_3"/>
    <property type="match status" value="1"/>
</dbReference>
<feature type="active site" description="Nucleophile" evidence="1">
    <location>
        <position position="12"/>
    </location>
</feature>
<feature type="active site" description="Nucleophile" evidence="1">
    <location>
        <position position="15"/>
    </location>
</feature>
<dbReference type="Proteomes" id="UP000503251">
    <property type="component" value="Chromosome"/>
</dbReference>
<dbReference type="AlphaFoldDB" id="A0A6P1ZIC9"/>
<protein>
    <submittedName>
        <fullName evidence="5">Thioredoxin family protein</fullName>
    </submittedName>
</protein>
<dbReference type="OrthoDB" id="9800630at2"/>
<dbReference type="PIRSF" id="PIRSF037031">
    <property type="entry name" value="Redox_disulphide_2"/>
    <property type="match status" value="1"/>
</dbReference>
<dbReference type="PANTHER" id="PTHR36450:SF1">
    <property type="entry name" value="THIOREDOXIN"/>
    <property type="match status" value="1"/>
</dbReference>
<evidence type="ECO:0000313" key="5">
    <source>
        <dbReference type="EMBL" id="TVM33406.1"/>
    </source>
</evidence>
<evidence type="ECO:0000313" key="6">
    <source>
        <dbReference type="Proteomes" id="UP000434052"/>
    </source>
</evidence>
<dbReference type="InterPro" id="IPR036249">
    <property type="entry name" value="Thioredoxin-like_sf"/>
</dbReference>
<dbReference type="Gene3D" id="3.40.30.10">
    <property type="entry name" value="Glutaredoxin"/>
    <property type="match status" value="1"/>
</dbReference>
<dbReference type="EMBL" id="CP039543">
    <property type="protein sequence ID" value="QJT07906.1"/>
    <property type="molecule type" value="Genomic_DNA"/>
</dbReference>
<evidence type="ECO:0000256" key="2">
    <source>
        <dbReference type="PIRSR" id="PIRSR037031-51"/>
    </source>
</evidence>
<dbReference type="Proteomes" id="UP000434052">
    <property type="component" value="Unassembled WGS sequence"/>
</dbReference>
<evidence type="ECO:0000259" key="3">
    <source>
        <dbReference type="Pfam" id="PF13192"/>
    </source>
</evidence>
<keyword evidence="2" id="KW-0676">Redox-active center</keyword>
<feature type="disulfide bond" description="Redox-active" evidence="2">
    <location>
        <begin position="12"/>
        <end position="15"/>
    </location>
</feature>
<name>A0A6P1ZIC9_9BACT</name>
<evidence type="ECO:0000256" key="1">
    <source>
        <dbReference type="PIRSR" id="PIRSR037031-50"/>
    </source>
</evidence>
<feature type="domain" description="Thioredoxin-like fold" evidence="3">
    <location>
        <begin position="5"/>
        <end position="77"/>
    </location>
</feature>
<dbReference type="RefSeq" id="WP_144305627.1">
    <property type="nucleotide sequence ID" value="NZ_CP039543.1"/>
</dbReference>
<organism evidence="5 6">
    <name type="scientific">Oceanidesulfovibrio marinus</name>
    <dbReference type="NCBI Taxonomy" id="370038"/>
    <lineage>
        <taxon>Bacteria</taxon>
        <taxon>Pseudomonadati</taxon>
        <taxon>Thermodesulfobacteriota</taxon>
        <taxon>Desulfovibrionia</taxon>
        <taxon>Desulfovibrionales</taxon>
        <taxon>Desulfovibrionaceae</taxon>
        <taxon>Oceanidesulfovibrio</taxon>
    </lineage>
</organism>
<dbReference type="NCBIfam" id="TIGR00412">
    <property type="entry name" value="redox_disulf_2"/>
    <property type="match status" value="1"/>
</dbReference>
<proteinExistence type="predicted"/>
<dbReference type="EMBL" id="QMIF01000007">
    <property type="protein sequence ID" value="TVM33406.1"/>
    <property type="molecule type" value="Genomic_DNA"/>
</dbReference>